<gene>
    <name evidence="2" type="ORF">TCE0_033f08705</name>
</gene>
<dbReference type="EMBL" id="DF933829">
    <property type="protein sequence ID" value="GAM38180.1"/>
    <property type="molecule type" value="Genomic_DNA"/>
</dbReference>
<reference evidence="3" key="1">
    <citation type="journal article" date="2015" name="Genome Announc.">
        <title>Draft genome sequence of Talaromyces cellulolyticus strain Y-94, a source of lignocellulosic biomass-degrading enzymes.</title>
        <authorList>
            <person name="Fujii T."/>
            <person name="Koike H."/>
            <person name="Sawayama S."/>
            <person name="Yano S."/>
            <person name="Inoue H."/>
        </authorList>
    </citation>
    <scope>NUCLEOTIDE SEQUENCE [LARGE SCALE GENOMIC DNA]</scope>
    <source>
        <strain evidence="3">Y-94</strain>
    </source>
</reference>
<feature type="non-terminal residue" evidence="2">
    <location>
        <position position="106"/>
    </location>
</feature>
<evidence type="ECO:0000313" key="3">
    <source>
        <dbReference type="Proteomes" id="UP000053095"/>
    </source>
</evidence>
<accession>A0A6V8H9T4</accession>
<comment type="caution">
    <text evidence="2">The sequence shown here is derived from an EMBL/GenBank/DDBJ whole genome shotgun (WGS) entry which is preliminary data.</text>
</comment>
<evidence type="ECO:0000256" key="1">
    <source>
        <dbReference type="SAM" id="MobiDB-lite"/>
    </source>
</evidence>
<feature type="region of interest" description="Disordered" evidence="1">
    <location>
        <begin position="1"/>
        <end position="21"/>
    </location>
</feature>
<dbReference type="Proteomes" id="UP000053095">
    <property type="component" value="Unassembled WGS sequence"/>
</dbReference>
<protein>
    <submittedName>
        <fullName evidence="2">Uncharacterized protein</fullName>
    </submittedName>
</protein>
<evidence type="ECO:0000313" key="2">
    <source>
        <dbReference type="EMBL" id="GAM38180.1"/>
    </source>
</evidence>
<name>A0A6V8H9T4_TALPI</name>
<dbReference type="Gene3D" id="3.30.43.10">
    <property type="entry name" value="Uridine Diphospho-n-acetylenolpyruvylglucosamine Reductase, domain 2"/>
    <property type="match status" value="1"/>
</dbReference>
<dbReference type="AlphaFoldDB" id="A0A6V8H9T4"/>
<proteinExistence type="predicted"/>
<feature type="compositionally biased region" description="Polar residues" evidence="1">
    <location>
        <begin position="1"/>
        <end position="12"/>
    </location>
</feature>
<sequence>MSSKSVSPTPTLSEKHSGIPSRLYEKAQYAKSLILDIATKEQNDRKRGVAIPAGVEKNTYMKAIDELAQQLGKENVELNDQPLKDGWYMEHPNTHDAMHVLDEEEF</sequence>
<keyword evidence="3" id="KW-1185">Reference proteome</keyword>
<organism evidence="2 3">
    <name type="scientific">Talaromyces pinophilus</name>
    <name type="common">Penicillium pinophilum</name>
    <dbReference type="NCBI Taxonomy" id="128442"/>
    <lineage>
        <taxon>Eukaryota</taxon>
        <taxon>Fungi</taxon>
        <taxon>Dikarya</taxon>
        <taxon>Ascomycota</taxon>
        <taxon>Pezizomycotina</taxon>
        <taxon>Eurotiomycetes</taxon>
        <taxon>Eurotiomycetidae</taxon>
        <taxon>Eurotiales</taxon>
        <taxon>Trichocomaceae</taxon>
        <taxon>Talaromyces</taxon>
        <taxon>Talaromyces sect. Talaromyces</taxon>
    </lineage>
</organism>
<dbReference type="InterPro" id="IPR016167">
    <property type="entry name" value="FAD-bd_PCMH_sub1"/>
</dbReference>